<proteinExistence type="predicted"/>
<dbReference type="Proteomes" id="UP000295499">
    <property type="component" value="Unassembled WGS sequence"/>
</dbReference>
<keyword evidence="2" id="KW-1185">Reference proteome</keyword>
<dbReference type="EMBL" id="SNWM01000007">
    <property type="protein sequence ID" value="TDO19263.1"/>
    <property type="molecule type" value="Genomic_DNA"/>
</dbReference>
<accession>A0A4R6IAM4</accession>
<gene>
    <name evidence="1" type="ORF">CLV32_4502</name>
</gene>
<reference evidence="1 2" key="1">
    <citation type="submission" date="2019-03" db="EMBL/GenBank/DDBJ databases">
        <title>Genomic Encyclopedia of Archaeal and Bacterial Type Strains, Phase II (KMG-II): from individual species to whole genera.</title>
        <authorList>
            <person name="Goeker M."/>
        </authorList>
    </citation>
    <scope>NUCLEOTIDE SEQUENCE [LARGE SCALE GENOMIC DNA]</scope>
    <source>
        <strain evidence="1 2">DSM 19034</strain>
    </source>
</reference>
<name>A0A4R6IAM4_9SPHI</name>
<organism evidence="1 2">
    <name type="scientific">Pedobacter duraquae</name>
    <dbReference type="NCBI Taxonomy" id="425511"/>
    <lineage>
        <taxon>Bacteria</taxon>
        <taxon>Pseudomonadati</taxon>
        <taxon>Bacteroidota</taxon>
        <taxon>Sphingobacteriia</taxon>
        <taxon>Sphingobacteriales</taxon>
        <taxon>Sphingobacteriaceae</taxon>
        <taxon>Pedobacter</taxon>
    </lineage>
</organism>
<protein>
    <submittedName>
        <fullName evidence="1">Uncharacterized protein</fullName>
    </submittedName>
</protein>
<evidence type="ECO:0000313" key="2">
    <source>
        <dbReference type="Proteomes" id="UP000295499"/>
    </source>
</evidence>
<evidence type="ECO:0000313" key="1">
    <source>
        <dbReference type="EMBL" id="TDO19263.1"/>
    </source>
</evidence>
<dbReference type="AlphaFoldDB" id="A0A4R6IAM4"/>
<comment type="caution">
    <text evidence="1">The sequence shown here is derived from an EMBL/GenBank/DDBJ whole genome shotgun (WGS) entry which is preliminary data.</text>
</comment>
<sequence>MSILRETSIILIKINKIFNLTINNCMTGDLKKYRIDACLEEMTVKENRQAQELFPRLLKISVNTFRNYRNIKLSDHQDIPHEKVRLLEILLGLEPNALLNYEPVGKTFKQIFEELKDIEYPKIFLESPAGRQFFKTWMEQRNCGNIK</sequence>